<feature type="compositionally biased region" description="Low complexity" evidence="1">
    <location>
        <begin position="37"/>
        <end position="53"/>
    </location>
</feature>
<evidence type="ECO:0000313" key="2">
    <source>
        <dbReference type="EMBL" id="KAF5194335.1"/>
    </source>
</evidence>
<evidence type="ECO:0000313" key="3">
    <source>
        <dbReference type="Proteomes" id="UP000554482"/>
    </source>
</evidence>
<dbReference type="Proteomes" id="UP000554482">
    <property type="component" value="Unassembled WGS sequence"/>
</dbReference>
<reference evidence="2 3" key="1">
    <citation type="submission" date="2020-06" db="EMBL/GenBank/DDBJ databases">
        <title>Transcriptomic and genomic resources for Thalictrum thalictroides and T. hernandezii: Facilitating candidate gene discovery in an emerging model plant lineage.</title>
        <authorList>
            <person name="Arias T."/>
            <person name="Riano-Pachon D.M."/>
            <person name="Di Stilio V.S."/>
        </authorList>
    </citation>
    <scope>NUCLEOTIDE SEQUENCE [LARGE SCALE GENOMIC DNA]</scope>
    <source>
        <strain evidence="3">cv. WT478/WT964</strain>
        <tissue evidence="2">Leaves</tissue>
    </source>
</reference>
<gene>
    <name evidence="2" type="ORF">FRX31_016077</name>
</gene>
<comment type="caution">
    <text evidence="2">The sequence shown here is derived from an EMBL/GenBank/DDBJ whole genome shotgun (WGS) entry which is preliminary data.</text>
</comment>
<feature type="compositionally biased region" description="Polar residues" evidence="1">
    <location>
        <begin position="119"/>
        <end position="139"/>
    </location>
</feature>
<feature type="region of interest" description="Disordered" evidence="1">
    <location>
        <begin position="78"/>
        <end position="103"/>
    </location>
</feature>
<organism evidence="2 3">
    <name type="scientific">Thalictrum thalictroides</name>
    <name type="common">Rue-anemone</name>
    <name type="synonym">Anemone thalictroides</name>
    <dbReference type="NCBI Taxonomy" id="46969"/>
    <lineage>
        <taxon>Eukaryota</taxon>
        <taxon>Viridiplantae</taxon>
        <taxon>Streptophyta</taxon>
        <taxon>Embryophyta</taxon>
        <taxon>Tracheophyta</taxon>
        <taxon>Spermatophyta</taxon>
        <taxon>Magnoliopsida</taxon>
        <taxon>Ranunculales</taxon>
        <taxon>Ranunculaceae</taxon>
        <taxon>Thalictroideae</taxon>
        <taxon>Thalictrum</taxon>
    </lineage>
</organism>
<sequence length="245" mass="25902">MKDSNESTALYVPSITTNNVSFSRGGGGGRRGGGRNGPNRGRNNNNNNSGGNRYAKPCDVCGLHNHTTSRCWDVIGKPSSQHRANTSVVVSEGSSSASESDSMSKVQEDLAKLMKRVQSLNPSTSSTATLANSEGSATPNVLEDNYLSTSLDSETTVPPTVPRNIPILQVYQRRLKSPAVATEEVHVTCDSTPLADIEHVVSQCEEGPVIAPSSHNVPISPTPAPESTDPSPTIPSDDLPIALRK</sequence>
<accession>A0A7J6WD81</accession>
<feature type="region of interest" description="Disordered" evidence="1">
    <location>
        <begin position="1"/>
        <end position="53"/>
    </location>
</feature>
<feature type="compositionally biased region" description="Gly residues" evidence="1">
    <location>
        <begin position="24"/>
        <end position="36"/>
    </location>
</feature>
<keyword evidence="3" id="KW-1185">Reference proteome</keyword>
<feature type="region of interest" description="Disordered" evidence="1">
    <location>
        <begin position="209"/>
        <end position="245"/>
    </location>
</feature>
<feature type="region of interest" description="Disordered" evidence="1">
    <location>
        <begin position="119"/>
        <end position="141"/>
    </location>
</feature>
<feature type="compositionally biased region" description="Low complexity" evidence="1">
    <location>
        <begin position="87"/>
        <end position="103"/>
    </location>
</feature>
<protein>
    <submittedName>
        <fullName evidence="2">Uncharacterized protein</fullName>
    </submittedName>
</protein>
<evidence type="ECO:0000256" key="1">
    <source>
        <dbReference type="SAM" id="MobiDB-lite"/>
    </source>
</evidence>
<proteinExistence type="predicted"/>
<dbReference type="AlphaFoldDB" id="A0A7J6WD81"/>
<name>A0A7J6WD81_THATH</name>
<feature type="non-terminal residue" evidence="2">
    <location>
        <position position="1"/>
    </location>
</feature>
<dbReference type="EMBL" id="JABWDY010018855">
    <property type="protein sequence ID" value="KAF5194335.1"/>
    <property type="molecule type" value="Genomic_DNA"/>
</dbReference>